<feature type="compositionally biased region" description="Low complexity" evidence="1">
    <location>
        <begin position="415"/>
        <end position="424"/>
    </location>
</feature>
<evidence type="ECO:0000313" key="2">
    <source>
        <dbReference type="EMBL" id="KAK7046733.1"/>
    </source>
</evidence>
<feature type="compositionally biased region" description="Polar residues" evidence="1">
    <location>
        <begin position="322"/>
        <end position="349"/>
    </location>
</feature>
<accession>A0AAW0D608</accession>
<feature type="compositionally biased region" description="Polar residues" evidence="1">
    <location>
        <begin position="193"/>
        <end position="217"/>
    </location>
</feature>
<keyword evidence="3" id="KW-1185">Reference proteome</keyword>
<dbReference type="EMBL" id="JAWWNJ010000010">
    <property type="protein sequence ID" value="KAK7046733.1"/>
    <property type="molecule type" value="Genomic_DNA"/>
</dbReference>
<gene>
    <name evidence="2" type="ORF">R3P38DRAFT_3346361</name>
</gene>
<feature type="compositionally biased region" description="Polar residues" evidence="1">
    <location>
        <begin position="459"/>
        <end position="470"/>
    </location>
</feature>
<name>A0AAW0D608_9AGAR</name>
<dbReference type="AlphaFoldDB" id="A0AAW0D608"/>
<sequence>MAYYAQRSYNYPHMPYNGPPPKPSHIRVNQQDWQNGSWVMNPAYNPSSKWAGTSSQGWVPSQAWHQQRQQEWAAMQQHMAANAAHNPYKRQPRPPSAEYLATRLVDNPLGLTNMVPRTVIRPIRLPSEKVAYKLWMKWLCAVVDYQLYGPSNEEGLAAATPWIWNPRDLNPDAGPSSTDNQAAEPASSRRPAQASTLQMAAPPSANQHSTPTRRTSQAPSPSAAVPPHSAPAAAPITTMPLSPPRMPSPPPGAQILTSPHGYGSQPPRPPQQRERTEPAPPTQHRNTLPTRHSSEPPADVRPSSSTDTLPPLDRPLDRPRQYQRSSAYQPETFTASRDLQPTFSSNIVRTPQHYKSRSSSVGPSPPPQPLYGPPTSRNSFDAAQLTSRMEQLSTQPMTNALSRHSSLPQPLTAQSTGGSITSTGSFVEEPASILSPLLLPVNEQRHHKHSSRALRAHSSVPTVPASSSLSAIPEGSSGDPNRRSPHQSPPQAQESQRRSRHTSPATPGPQLTVTPPRSNPLPDPPQEWTRHPSMGLPVQRTPPASYRAAVRKGFWNRRGDHLTVDGFVVYAPVVSSYPDELKDYPAETAGYRDHMGMEVPYIDRPELPASLPRFGQPPREPYEKFIVYEYLQ</sequence>
<comment type="caution">
    <text evidence="2">The sequence shown here is derived from an EMBL/GenBank/DDBJ whole genome shotgun (WGS) entry which is preliminary data.</text>
</comment>
<protein>
    <submittedName>
        <fullName evidence="2">Uncharacterized protein</fullName>
    </submittedName>
</protein>
<feature type="compositionally biased region" description="Low complexity" evidence="1">
    <location>
        <begin position="218"/>
        <end position="235"/>
    </location>
</feature>
<dbReference type="Proteomes" id="UP001362999">
    <property type="component" value="Unassembled WGS sequence"/>
</dbReference>
<feature type="compositionally biased region" description="Polar residues" evidence="1">
    <location>
        <begin position="502"/>
        <end position="516"/>
    </location>
</feature>
<evidence type="ECO:0000256" key="1">
    <source>
        <dbReference type="SAM" id="MobiDB-lite"/>
    </source>
</evidence>
<feature type="compositionally biased region" description="Pro residues" evidence="1">
    <location>
        <begin position="241"/>
        <end position="252"/>
    </location>
</feature>
<evidence type="ECO:0000313" key="3">
    <source>
        <dbReference type="Proteomes" id="UP001362999"/>
    </source>
</evidence>
<reference evidence="2 3" key="1">
    <citation type="journal article" date="2024" name="J Genomics">
        <title>Draft genome sequencing and assembly of Favolaschia claudopus CIRM-BRFM 2984 isolated from oak limbs.</title>
        <authorList>
            <person name="Navarro D."/>
            <person name="Drula E."/>
            <person name="Chaduli D."/>
            <person name="Cazenave R."/>
            <person name="Ahrendt S."/>
            <person name="Wang J."/>
            <person name="Lipzen A."/>
            <person name="Daum C."/>
            <person name="Barry K."/>
            <person name="Grigoriev I.V."/>
            <person name="Favel A."/>
            <person name="Rosso M.N."/>
            <person name="Martin F."/>
        </authorList>
    </citation>
    <scope>NUCLEOTIDE SEQUENCE [LARGE SCALE GENOMIC DNA]</scope>
    <source>
        <strain evidence="2 3">CIRM-BRFM 2984</strain>
    </source>
</reference>
<feature type="region of interest" description="Disordered" evidence="1">
    <location>
        <begin position="167"/>
        <end position="424"/>
    </location>
</feature>
<proteinExistence type="predicted"/>
<feature type="region of interest" description="Disordered" evidence="1">
    <location>
        <begin position="444"/>
        <end position="543"/>
    </location>
</feature>
<feature type="compositionally biased region" description="Pro residues" evidence="1">
    <location>
        <begin position="363"/>
        <end position="372"/>
    </location>
</feature>
<organism evidence="2 3">
    <name type="scientific">Favolaschia claudopus</name>
    <dbReference type="NCBI Taxonomy" id="2862362"/>
    <lineage>
        <taxon>Eukaryota</taxon>
        <taxon>Fungi</taxon>
        <taxon>Dikarya</taxon>
        <taxon>Basidiomycota</taxon>
        <taxon>Agaricomycotina</taxon>
        <taxon>Agaricomycetes</taxon>
        <taxon>Agaricomycetidae</taxon>
        <taxon>Agaricales</taxon>
        <taxon>Marasmiineae</taxon>
        <taxon>Mycenaceae</taxon>
        <taxon>Favolaschia</taxon>
    </lineage>
</organism>
<feature type="compositionally biased region" description="Polar residues" evidence="1">
    <location>
        <begin position="377"/>
        <end position="414"/>
    </location>
</feature>
<feature type="compositionally biased region" description="Basic residues" evidence="1">
    <location>
        <begin position="445"/>
        <end position="455"/>
    </location>
</feature>